<dbReference type="PANTHER" id="PTHR43080:SF2">
    <property type="entry name" value="CBS DOMAIN-CONTAINING PROTEIN"/>
    <property type="match status" value="1"/>
</dbReference>
<dbReference type="Pfam" id="PF00571">
    <property type="entry name" value="CBS"/>
    <property type="match status" value="4"/>
</dbReference>
<dbReference type="InterPro" id="IPR046342">
    <property type="entry name" value="CBS_dom_sf"/>
</dbReference>
<name>Q64DN5_UNCAG</name>
<reference evidence="6" key="2">
    <citation type="submission" date="2004-08" db="EMBL/GenBank/DDBJ databases">
        <authorList>
            <person name="Putnam N."/>
            <person name="Detter J.C."/>
            <person name="Richardson P.M."/>
            <person name="Rokhsar D."/>
        </authorList>
    </citation>
    <scope>NUCLEOTIDE SEQUENCE</scope>
</reference>
<dbReference type="EMBL" id="AY714825">
    <property type="protein sequence ID" value="AAU82492.1"/>
    <property type="molecule type" value="Genomic_DNA"/>
</dbReference>
<sequence>MSIYCVELGSFESKKGKEKMKVKDVMSGPVITEDEDTSVTIIARDMELSEIGSVVITREDKPVGIVTDRDISIKICAKMGTPGEVTAKGIMTSPLITIGPEAPVETACGLLAETDIRRLPVMGNDKLVGIISVRNILTGAPEYVQRFYPAEGELVSEQLEVGDVMTLEVITVDEDTVVSKISKDMEESEIGGVVITRGGKPIGMVTDRDIASKVIMADKKASEIKAKAIMRSPLITIGPDASVEKACGIMAAKDIRRMPVMDEDKLVGIISVRNILTRSPGHVVKFYPGE</sequence>
<reference evidence="6" key="1">
    <citation type="journal article" date="2004" name="Science">
        <title>Reverse methanogenesis: testing the hypothesis with environmental genomics.</title>
        <authorList>
            <person name="Hallam S.J."/>
            <person name="Putnam N."/>
            <person name="Preston C.M."/>
            <person name="Detter J.C."/>
            <person name="Rokhsar D."/>
            <person name="Richardson P.M."/>
            <person name="DeLong E.F."/>
        </authorList>
    </citation>
    <scope>NUCLEOTIDE SEQUENCE</scope>
</reference>
<accession>Q64DN5</accession>
<keyword evidence="2" id="KW-0028">Amino-acid biosynthesis</keyword>
<dbReference type="InterPro" id="IPR000644">
    <property type="entry name" value="CBS_dom"/>
</dbReference>
<protein>
    <recommendedName>
        <fullName evidence="4">CBS domain-containing protein</fullName>
    </recommendedName>
</protein>
<evidence type="ECO:0000256" key="1">
    <source>
        <dbReference type="ARBA" id="ARBA00023122"/>
    </source>
</evidence>
<dbReference type="SUPFAM" id="SSF54631">
    <property type="entry name" value="CBS-domain pair"/>
    <property type="match status" value="2"/>
</dbReference>
<accession>Q64EF0</accession>
<evidence type="ECO:0000313" key="5">
    <source>
        <dbReference type="EMBL" id="AAU82227.1"/>
    </source>
</evidence>
<dbReference type="InterPro" id="IPR051257">
    <property type="entry name" value="Diverse_CBS-Domain"/>
</dbReference>
<evidence type="ECO:0000259" key="4">
    <source>
        <dbReference type="PROSITE" id="PS51371"/>
    </source>
</evidence>
<proteinExistence type="predicted"/>
<dbReference type="AlphaFoldDB" id="Q64DN5"/>
<dbReference type="PROSITE" id="PS51371">
    <property type="entry name" value="CBS"/>
    <property type="match status" value="3"/>
</dbReference>
<keyword evidence="2" id="KW-0486">Methionine biosynthesis</keyword>
<gene>
    <name evidence="5" type="ORF">GZ11H11_34</name>
    <name evidence="6" type="ORF">GZ18B6_2</name>
</gene>
<dbReference type="SMART" id="SM00116">
    <property type="entry name" value="CBS"/>
    <property type="match status" value="4"/>
</dbReference>
<dbReference type="PANTHER" id="PTHR43080">
    <property type="entry name" value="CBS DOMAIN-CONTAINING PROTEIN CBSX3, MITOCHONDRIAL"/>
    <property type="match status" value="1"/>
</dbReference>
<feature type="domain" description="CBS" evidence="4">
    <location>
        <begin position="165"/>
        <end position="222"/>
    </location>
</feature>
<organism evidence="6">
    <name type="scientific">Uncultured archaeon GZfos26G2</name>
    <dbReference type="NCBI Taxonomy" id="3386331"/>
    <lineage>
        <taxon>Archaea</taxon>
        <taxon>Methanobacteriati</taxon>
        <taxon>Methanobacteriota</taxon>
        <taxon>Stenosarchaea group</taxon>
        <taxon>Methanomicrobia</taxon>
        <taxon>Candidatus Methanophagales</taxon>
        <taxon>Candidatus Methanophagaceae</taxon>
        <taxon>Candidatus Methanophaga</taxon>
    </lineage>
</organism>
<dbReference type="GO" id="GO:0009086">
    <property type="term" value="P:methionine biosynthetic process"/>
    <property type="evidence" value="ECO:0007669"/>
    <property type="project" value="UniProtKB-KW"/>
</dbReference>
<evidence type="ECO:0000256" key="3">
    <source>
        <dbReference type="PROSITE-ProRule" id="PRU00703"/>
    </source>
</evidence>
<feature type="domain" description="CBS" evidence="4">
    <location>
        <begin position="91"/>
        <end position="146"/>
    </location>
</feature>
<feature type="domain" description="CBS" evidence="4">
    <location>
        <begin position="230"/>
        <end position="286"/>
    </location>
</feature>
<keyword evidence="1 3" id="KW-0129">CBS domain</keyword>
<dbReference type="EMBL" id="AY714816">
    <property type="protein sequence ID" value="AAU82227.1"/>
    <property type="molecule type" value="Genomic_DNA"/>
</dbReference>
<evidence type="ECO:0000313" key="6">
    <source>
        <dbReference type="EMBL" id="AAU82492.1"/>
    </source>
</evidence>
<evidence type="ECO:0000256" key="2">
    <source>
        <dbReference type="ARBA" id="ARBA00023167"/>
    </source>
</evidence>
<dbReference type="Gene3D" id="3.10.580.10">
    <property type="entry name" value="CBS-domain"/>
    <property type="match status" value="2"/>
</dbReference>